<keyword evidence="12" id="KW-0812">Transmembrane</keyword>
<dbReference type="AlphaFoldDB" id="A0A7R9HCW7"/>
<keyword evidence="8" id="KW-0325">Glycoprotein</keyword>
<dbReference type="InterPro" id="IPR001863">
    <property type="entry name" value="Glypican"/>
</dbReference>
<evidence type="ECO:0000256" key="12">
    <source>
        <dbReference type="SAM" id="Phobius"/>
    </source>
</evidence>
<keyword evidence="4" id="KW-0336">GPI-anchor</keyword>
<evidence type="ECO:0000256" key="11">
    <source>
        <dbReference type="SAM" id="MobiDB-lite"/>
    </source>
</evidence>
<evidence type="ECO:0000256" key="10">
    <source>
        <dbReference type="ARBA" id="ARBA00023288"/>
    </source>
</evidence>
<gene>
    <name evidence="13" type="ORF">TPSB3V08_LOCUS9858</name>
</gene>
<feature type="transmembrane region" description="Helical" evidence="12">
    <location>
        <begin position="187"/>
        <end position="204"/>
    </location>
</feature>
<evidence type="ECO:0000256" key="7">
    <source>
        <dbReference type="ARBA" id="ARBA00023136"/>
    </source>
</evidence>
<comment type="similarity">
    <text evidence="2">Belongs to the glypican family.</text>
</comment>
<feature type="region of interest" description="Disordered" evidence="11">
    <location>
        <begin position="1"/>
        <end position="20"/>
    </location>
</feature>
<feature type="compositionally biased region" description="Polar residues" evidence="11">
    <location>
        <begin position="1"/>
        <end position="10"/>
    </location>
</feature>
<keyword evidence="6" id="KW-0654">Proteoglycan</keyword>
<keyword evidence="12" id="KW-1133">Transmembrane helix</keyword>
<evidence type="ECO:0000256" key="1">
    <source>
        <dbReference type="ARBA" id="ARBA00004609"/>
    </source>
</evidence>
<keyword evidence="10" id="KW-0449">Lipoprotein</keyword>
<keyword evidence="7 12" id="KW-0472">Membrane</keyword>
<evidence type="ECO:0000256" key="5">
    <source>
        <dbReference type="ARBA" id="ARBA00022729"/>
    </source>
</evidence>
<reference evidence="13" key="1">
    <citation type="submission" date="2020-11" db="EMBL/GenBank/DDBJ databases">
        <authorList>
            <person name="Tran Van P."/>
        </authorList>
    </citation>
    <scope>NUCLEOTIDE SEQUENCE</scope>
</reference>
<protein>
    <submittedName>
        <fullName evidence="13">Uncharacterized protein</fullName>
    </submittedName>
</protein>
<evidence type="ECO:0000256" key="3">
    <source>
        <dbReference type="ARBA" id="ARBA00022475"/>
    </source>
</evidence>
<evidence type="ECO:0000256" key="4">
    <source>
        <dbReference type="ARBA" id="ARBA00022622"/>
    </source>
</evidence>
<organism evidence="13">
    <name type="scientific">Timema poppense</name>
    <name type="common">Walking stick</name>
    <dbReference type="NCBI Taxonomy" id="170557"/>
    <lineage>
        <taxon>Eukaryota</taxon>
        <taxon>Metazoa</taxon>
        <taxon>Ecdysozoa</taxon>
        <taxon>Arthropoda</taxon>
        <taxon>Hexapoda</taxon>
        <taxon>Insecta</taxon>
        <taxon>Pterygota</taxon>
        <taxon>Neoptera</taxon>
        <taxon>Polyneoptera</taxon>
        <taxon>Phasmatodea</taxon>
        <taxon>Timematodea</taxon>
        <taxon>Timematoidea</taxon>
        <taxon>Timematidae</taxon>
        <taxon>Timema</taxon>
    </lineage>
</organism>
<evidence type="ECO:0000256" key="8">
    <source>
        <dbReference type="ARBA" id="ARBA00023180"/>
    </source>
</evidence>
<evidence type="ECO:0000256" key="9">
    <source>
        <dbReference type="ARBA" id="ARBA00023207"/>
    </source>
</evidence>
<evidence type="ECO:0000313" key="13">
    <source>
        <dbReference type="EMBL" id="CAD7414729.1"/>
    </source>
</evidence>
<dbReference type="GO" id="GO:0098552">
    <property type="term" value="C:side of membrane"/>
    <property type="evidence" value="ECO:0007669"/>
    <property type="project" value="UniProtKB-KW"/>
</dbReference>
<keyword evidence="3" id="KW-1003">Cell membrane</keyword>
<dbReference type="Pfam" id="PF01153">
    <property type="entry name" value="Glypican"/>
    <property type="match status" value="1"/>
</dbReference>
<keyword evidence="5" id="KW-0732">Signal</keyword>
<feature type="region of interest" description="Disordered" evidence="11">
    <location>
        <begin position="90"/>
        <end position="158"/>
    </location>
</feature>
<name>A0A7R9HCW7_TIMPO</name>
<dbReference type="EMBL" id="OD008231">
    <property type="protein sequence ID" value="CAD7414729.1"/>
    <property type="molecule type" value="Genomic_DNA"/>
</dbReference>
<sequence length="207" mass="22201">MASRTSSITSLAGPEGTRTMESVKDTKQFWSHMPYHICNNDNVAASPTKDDSCWNGAMKASWGHHAAKQGRTLTGGRQHGGCSDFGRVDLRQADPSFPTLSHQESSYGSGSGSGDGIDDTKDDVEGSGNFGTRVEGNNNRELGSKPIRPTNINTNNAGENTIHVKPKNTTAGTPAAVHRHMSVTRAVATYLLPIVVIWFGGIFSDWL</sequence>
<keyword evidence="9" id="KW-0357">Heparan sulfate</keyword>
<comment type="subcellular location">
    <subcellularLocation>
        <location evidence="1">Cell membrane</location>
        <topology evidence="1">Lipid-anchor</topology>
        <topology evidence="1">GPI-anchor</topology>
    </subcellularLocation>
</comment>
<accession>A0A7R9HCW7</accession>
<proteinExistence type="inferred from homology"/>
<evidence type="ECO:0000256" key="6">
    <source>
        <dbReference type="ARBA" id="ARBA00022974"/>
    </source>
</evidence>
<evidence type="ECO:0000256" key="2">
    <source>
        <dbReference type="ARBA" id="ARBA00010260"/>
    </source>
</evidence>
<dbReference type="GO" id="GO:0009966">
    <property type="term" value="P:regulation of signal transduction"/>
    <property type="evidence" value="ECO:0007669"/>
    <property type="project" value="InterPro"/>
</dbReference>
<dbReference type="GO" id="GO:0005886">
    <property type="term" value="C:plasma membrane"/>
    <property type="evidence" value="ECO:0007669"/>
    <property type="project" value="UniProtKB-SubCell"/>
</dbReference>